<dbReference type="RefSeq" id="WP_166397065.1">
    <property type="nucleotide sequence ID" value="NZ_CP045121.1"/>
</dbReference>
<dbReference type="SUPFAM" id="SSF50715">
    <property type="entry name" value="Ribosomal protein L25-like"/>
    <property type="match status" value="1"/>
</dbReference>
<dbReference type="Gene3D" id="2.170.120.20">
    <property type="entry name" value="Ribosomal protein L25, beta domain"/>
    <property type="match status" value="1"/>
</dbReference>
<reference evidence="9 10" key="1">
    <citation type="submission" date="2019-10" db="EMBL/GenBank/DDBJ databases">
        <title>Rubrobacter sp nov SCSIO 52915 isolated from a deep-sea sediment in the South China Sea.</title>
        <authorList>
            <person name="Chen R.W."/>
        </authorList>
    </citation>
    <scope>NUCLEOTIDE SEQUENCE [LARGE SCALE GENOMIC DNA]</scope>
    <source>
        <strain evidence="9 10">SCSIO 52915</strain>
    </source>
</reference>
<dbReference type="CDD" id="cd00495">
    <property type="entry name" value="Ribosomal_L25_TL5_CTC"/>
    <property type="match status" value="1"/>
</dbReference>
<dbReference type="PANTHER" id="PTHR33284:SF1">
    <property type="entry name" value="RIBOSOMAL PROTEIN L25_GLN-TRNA SYNTHETASE, ANTI-CODON-BINDING DOMAIN-CONTAINING PROTEIN"/>
    <property type="match status" value="1"/>
</dbReference>
<dbReference type="PANTHER" id="PTHR33284">
    <property type="entry name" value="RIBOSOMAL PROTEIN L25/GLN-TRNA SYNTHETASE, ANTI-CODON-BINDING DOMAIN-CONTAINING PROTEIN"/>
    <property type="match status" value="1"/>
</dbReference>
<evidence type="ECO:0000313" key="9">
    <source>
        <dbReference type="EMBL" id="QIN79402.1"/>
    </source>
</evidence>
<keyword evidence="10" id="KW-1185">Reference proteome</keyword>
<keyword evidence="4 5" id="KW-0687">Ribonucleoprotein</keyword>
<dbReference type="Proteomes" id="UP000502706">
    <property type="component" value="Chromosome"/>
</dbReference>
<accession>A0A6G8PYY3</accession>
<protein>
    <recommendedName>
        <fullName evidence="5">Large ribosomal subunit protein bL25</fullName>
    </recommendedName>
    <alternativeName>
        <fullName evidence="5">General stress protein CTC</fullName>
    </alternativeName>
</protein>
<evidence type="ECO:0000256" key="6">
    <source>
        <dbReference type="SAM" id="MobiDB-lite"/>
    </source>
</evidence>
<evidence type="ECO:0000313" key="10">
    <source>
        <dbReference type="Proteomes" id="UP000502706"/>
    </source>
</evidence>
<evidence type="ECO:0000256" key="5">
    <source>
        <dbReference type="HAMAP-Rule" id="MF_01334"/>
    </source>
</evidence>
<feature type="domain" description="Large ribosomal subunit protein bL25 L25" evidence="7">
    <location>
        <begin position="7"/>
        <end position="94"/>
    </location>
</feature>
<dbReference type="GO" id="GO:0006412">
    <property type="term" value="P:translation"/>
    <property type="evidence" value="ECO:0007669"/>
    <property type="project" value="UniProtKB-UniRule"/>
</dbReference>
<dbReference type="NCBIfam" id="TIGR00731">
    <property type="entry name" value="bL25_bact_ctc"/>
    <property type="match status" value="1"/>
</dbReference>
<dbReference type="InterPro" id="IPR001021">
    <property type="entry name" value="Ribosomal_bL25_long"/>
</dbReference>
<dbReference type="AlphaFoldDB" id="A0A6G8PYY3"/>
<dbReference type="Pfam" id="PF14693">
    <property type="entry name" value="Ribosomal_TL5_C"/>
    <property type="match status" value="1"/>
</dbReference>
<evidence type="ECO:0000256" key="4">
    <source>
        <dbReference type="ARBA" id="ARBA00023274"/>
    </source>
</evidence>
<dbReference type="InterPro" id="IPR029751">
    <property type="entry name" value="Ribosomal_L25_dom"/>
</dbReference>
<evidence type="ECO:0000259" key="8">
    <source>
        <dbReference type="Pfam" id="PF14693"/>
    </source>
</evidence>
<keyword evidence="3 5" id="KW-0689">Ribosomal protein</keyword>
<dbReference type="GO" id="GO:0008097">
    <property type="term" value="F:5S rRNA binding"/>
    <property type="evidence" value="ECO:0007669"/>
    <property type="project" value="InterPro"/>
</dbReference>
<sequence length="236" mass="24888">MADNVNLDARAREGRGKNDARRLRAQGMVPAVLYGDADGNSVLAVPEKIVDYTLQHVGDNALYDLSIGSGGNATARVVDAQRNPVTGRLVHVDFAPVNMRERIVVTVPVAVIGESPGVSEGGVLQQEAYEVEVETLPGDIPQELEVDVSGLDINENLSIGDIRLPEGITLISDPEEVAVTVTTPTEVTEDELEAAGIVEEPSEDDTAEGVEPDAEEGTEEVSPEEGEGPAGQNVQA</sequence>
<comment type="subunit">
    <text evidence="5">Part of the 50S ribosomal subunit; part of the 5S rRNA/L5/L18/L25 subcomplex. Contacts the 5S rRNA. Binds to the 5S rRNA independently of L5 and L18.</text>
</comment>
<name>A0A6G8PYY3_9ACTN</name>
<comment type="similarity">
    <text evidence="5">Belongs to the bacterial ribosomal protein bL25 family. CTC subfamily.</text>
</comment>
<feature type="compositionally biased region" description="Acidic residues" evidence="6">
    <location>
        <begin position="200"/>
        <end position="227"/>
    </location>
</feature>
<feature type="region of interest" description="Disordered" evidence="6">
    <location>
        <begin position="184"/>
        <end position="236"/>
    </location>
</feature>
<evidence type="ECO:0000256" key="1">
    <source>
        <dbReference type="ARBA" id="ARBA00022730"/>
    </source>
</evidence>
<dbReference type="GO" id="GO:0003735">
    <property type="term" value="F:structural constituent of ribosome"/>
    <property type="evidence" value="ECO:0007669"/>
    <property type="project" value="InterPro"/>
</dbReference>
<keyword evidence="2 5" id="KW-0694">RNA-binding</keyword>
<dbReference type="InterPro" id="IPR020057">
    <property type="entry name" value="Ribosomal_bL25_b-dom"/>
</dbReference>
<comment type="function">
    <text evidence="5">This is one of the proteins that binds to the 5S RNA in the ribosome where it forms part of the central protuberance.</text>
</comment>
<dbReference type="HAMAP" id="MF_01334">
    <property type="entry name" value="Ribosomal_bL25_CTC"/>
    <property type="match status" value="1"/>
</dbReference>
<dbReference type="InterPro" id="IPR020930">
    <property type="entry name" value="Ribosomal_uL5_bac-type"/>
</dbReference>
<dbReference type="EMBL" id="CP045121">
    <property type="protein sequence ID" value="QIN79402.1"/>
    <property type="molecule type" value="Genomic_DNA"/>
</dbReference>
<dbReference type="GO" id="GO:0022625">
    <property type="term" value="C:cytosolic large ribosomal subunit"/>
    <property type="evidence" value="ECO:0007669"/>
    <property type="project" value="TreeGrafter"/>
</dbReference>
<evidence type="ECO:0000259" key="7">
    <source>
        <dbReference type="Pfam" id="PF01386"/>
    </source>
</evidence>
<dbReference type="InterPro" id="IPR020056">
    <property type="entry name" value="Rbsml_bL25/Gln-tRNA_synth_N"/>
</dbReference>
<dbReference type="KEGG" id="rmar:GBA65_13760"/>
<evidence type="ECO:0000256" key="2">
    <source>
        <dbReference type="ARBA" id="ARBA00022884"/>
    </source>
</evidence>
<evidence type="ECO:0000256" key="3">
    <source>
        <dbReference type="ARBA" id="ARBA00022980"/>
    </source>
</evidence>
<organism evidence="9 10">
    <name type="scientific">Rubrobacter marinus</name>
    <dbReference type="NCBI Taxonomy" id="2653852"/>
    <lineage>
        <taxon>Bacteria</taxon>
        <taxon>Bacillati</taxon>
        <taxon>Actinomycetota</taxon>
        <taxon>Rubrobacteria</taxon>
        <taxon>Rubrobacterales</taxon>
        <taxon>Rubrobacteraceae</taxon>
        <taxon>Rubrobacter</taxon>
    </lineage>
</organism>
<dbReference type="Pfam" id="PF01386">
    <property type="entry name" value="Ribosomal_L25p"/>
    <property type="match status" value="1"/>
</dbReference>
<dbReference type="Gene3D" id="2.40.240.10">
    <property type="entry name" value="Ribosomal Protein L25, Chain P"/>
    <property type="match status" value="1"/>
</dbReference>
<proteinExistence type="inferred from homology"/>
<dbReference type="InterPro" id="IPR037121">
    <property type="entry name" value="Ribosomal_bL25_C"/>
</dbReference>
<feature type="domain" description="Large ribosomal subunit protein bL25 beta" evidence="8">
    <location>
        <begin position="103"/>
        <end position="184"/>
    </location>
</feature>
<keyword evidence="1 5" id="KW-0699">rRNA-binding</keyword>
<dbReference type="InterPro" id="IPR011035">
    <property type="entry name" value="Ribosomal_bL25/Gln-tRNA_synth"/>
</dbReference>
<gene>
    <name evidence="5" type="primary">rplY</name>
    <name evidence="5" type="synonym">ctc</name>
    <name evidence="9" type="ORF">GBA65_13760</name>
</gene>